<dbReference type="Pfam" id="PF13450">
    <property type="entry name" value="NAD_binding_8"/>
    <property type="match status" value="1"/>
</dbReference>
<dbReference type="GO" id="GO:0008767">
    <property type="term" value="F:UDP-galactopyranose mutase activity"/>
    <property type="evidence" value="ECO:0007669"/>
    <property type="project" value="TreeGrafter"/>
</dbReference>
<dbReference type="InterPro" id="IPR036188">
    <property type="entry name" value="FAD/NAD-bd_sf"/>
</dbReference>
<dbReference type="GO" id="GO:0050660">
    <property type="term" value="F:flavin adenine dinucleotide binding"/>
    <property type="evidence" value="ECO:0007669"/>
    <property type="project" value="TreeGrafter"/>
</dbReference>
<organism evidence="1 2">
    <name type="scientific">Rhizosphaericola mali</name>
    <dbReference type="NCBI Taxonomy" id="2545455"/>
    <lineage>
        <taxon>Bacteria</taxon>
        <taxon>Pseudomonadati</taxon>
        <taxon>Bacteroidota</taxon>
        <taxon>Chitinophagia</taxon>
        <taxon>Chitinophagales</taxon>
        <taxon>Chitinophagaceae</taxon>
        <taxon>Rhizosphaericola</taxon>
    </lineage>
</organism>
<dbReference type="SUPFAM" id="SSF51971">
    <property type="entry name" value="Nucleotide-binding domain"/>
    <property type="match status" value="1"/>
</dbReference>
<reference evidence="1 2" key="1">
    <citation type="submission" date="2019-09" db="EMBL/GenBank/DDBJ databases">
        <title>Complete genome sequence of Arachidicoccus sp. B3-10 isolated from apple orchard soil.</title>
        <authorList>
            <person name="Kim H.S."/>
            <person name="Han K.-I."/>
            <person name="Suh M.K."/>
            <person name="Lee K.C."/>
            <person name="Eom M.K."/>
            <person name="Kim J.-S."/>
            <person name="Kang S.W."/>
            <person name="Sin Y."/>
            <person name="Lee J.-S."/>
        </authorList>
    </citation>
    <scope>NUCLEOTIDE SEQUENCE [LARGE SCALE GENOMIC DNA]</scope>
    <source>
        <strain evidence="1 2">B3-10</strain>
    </source>
</reference>
<dbReference type="NCBIfam" id="NF005548">
    <property type="entry name" value="PRK07208.1-4"/>
    <property type="match status" value="1"/>
</dbReference>
<gene>
    <name evidence="1" type="ORF">E0W69_011605</name>
</gene>
<dbReference type="Gene3D" id="3.50.50.60">
    <property type="entry name" value="FAD/NAD(P)-binding domain"/>
    <property type="match status" value="1"/>
</dbReference>
<proteinExistence type="predicted"/>
<dbReference type="GO" id="GO:0005829">
    <property type="term" value="C:cytosol"/>
    <property type="evidence" value="ECO:0007669"/>
    <property type="project" value="TreeGrafter"/>
</dbReference>
<evidence type="ECO:0000313" key="1">
    <source>
        <dbReference type="EMBL" id="QES89280.1"/>
    </source>
</evidence>
<dbReference type="AlphaFoldDB" id="A0A5P2G690"/>
<protein>
    <submittedName>
        <fullName evidence="1">NAD(P)/FAD-dependent oxidoreductase</fullName>
    </submittedName>
</protein>
<name>A0A5P2G690_9BACT</name>
<sequence length="495" mass="57285">MHLKKALILGGGPAGLTAASELSKSSNIQPIIIEKSNEWGGLSRTINYKGNRIDIGGHRFFSKSDRVMDWWKAQMIPSSDATFIEDTDDVLMICHRLSRIYFKKRFFDYPITVSKKTIFNLGYGNSILIGFSYLKSVLFPIKKERNLEDFFINRFGQRLYRTFFKSYTEKVWGVSCQDINADWGVQRIKELSISKTIAHFFKKNRQNLGSDISQKDVETSLIEYFYYPKYGPGQMWELVAQQLDERNVLLQRNTEIVKMNVNGNKIKSVIIRKDNREALITADYFISTIPVTHLIKSLGNQVPDHIKNIAASLKFRDFITIGVLLDKSSLQSLKDNWIYIQEPYVKVGRIQIFNNWSPYMVKDPENTLWVGLEYFCNEGDELWNMSEDALKKLACEELLALAFINSPSNVLDSVVIKVPKAYPAYFGSYNQFSEIRAYLDQFENLFMIGRNGMHRYNNQDHSMLAAFEAVSKIIKQDKDKRSIWEVNTESVYNES</sequence>
<dbReference type="PRINTS" id="PR00419">
    <property type="entry name" value="ADXRDTASE"/>
</dbReference>
<dbReference type="KEGG" id="arac:E0W69_011605"/>
<dbReference type="RefSeq" id="WP_131330226.1">
    <property type="nucleotide sequence ID" value="NZ_CP044016.1"/>
</dbReference>
<dbReference type="PANTHER" id="PTHR21197">
    <property type="entry name" value="UDP-GALACTOPYRANOSE MUTASE"/>
    <property type="match status" value="1"/>
</dbReference>
<dbReference type="PANTHER" id="PTHR21197:SF0">
    <property type="entry name" value="UDP-GALACTOPYRANOSE MUTASE"/>
    <property type="match status" value="1"/>
</dbReference>
<dbReference type="Proteomes" id="UP000292424">
    <property type="component" value="Chromosome"/>
</dbReference>
<dbReference type="OrthoDB" id="9769600at2"/>
<dbReference type="EMBL" id="CP044016">
    <property type="protein sequence ID" value="QES89280.1"/>
    <property type="molecule type" value="Genomic_DNA"/>
</dbReference>
<dbReference type="NCBIfam" id="NF005546">
    <property type="entry name" value="PRK07208.1-2"/>
    <property type="match status" value="1"/>
</dbReference>
<evidence type="ECO:0000313" key="2">
    <source>
        <dbReference type="Proteomes" id="UP000292424"/>
    </source>
</evidence>
<keyword evidence="2" id="KW-1185">Reference proteome</keyword>
<accession>A0A5P2G690</accession>